<dbReference type="Gene3D" id="3.90.79.10">
    <property type="entry name" value="Nucleoside Triphosphate Pyrophosphohydrolase"/>
    <property type="match status" value="1"/>
</dbReference>
<sequence length="214" mass="24735">MESEKIKIYTEDSRYLGIAAREDIHRQGHWHQTFHCWFISRRDGKNWIHLQLRSEAKKDFPYLFDITAAGHILSTETVADGVREVKEELGIAVEFEDLVPLGIIKDQIHQAGFIDNEHCHNFLYRVNENSDLRFELQIEEVTGMVSAEFQAFSDLCKGKRERIAVEGFEIEGDGTVERLTKTISKNDLVPHSSSYLEQVAIRIQQVLEKDGFLK</sequence>
<accession>A0ABT8NG72</accession>
<dbReference type="PANTHER" id="PTHR10885">
    <property type="entry name" value="ISOPENTENYL-DIPHOSPHATE DELTA-ISOMERASE"/>
    <property type="match status" value="1"/>
</dbReference>
<evidence type="ECO:0000313" key="3">
    <source>
        <dbReference type="Proteomes" id="UP001172142"/>
    </source>
</evidence>
<evidence type="ECO:0000259" key="1">
    <source>
        <dbReference type="PROSITE" id="PS51462"/>
    </source>
</evidence>
<keyword evidence="3" id="KW-1185">Reference proteome</keyword>
<protein>
    <submittedName>
        <fullName evidence="2">NUDIX domain-containing protein</fullName>
    </submittedName>
</protein>
<name>A0ABT8NG72_9BACL</name>
<feature type="domain" description="Nudix hydrolase" evidence="1">
    <location>
        <begin position="29"/>
        <end position="169"/>
    </location>
</feature>
<dbReference type="InterPro" id="IPR015797">
    <property type="entry name" value="NUDIX_hydrolase-like_dom_sf"/>
</dbReference>
<dbReference type="PANTHER" id="PTHR10885:SF0">
    <property type="entry name" value="ISOPENTENYL-DIPHOSPHATE DELTA-ISOMERASE"/>
    <property type="match status" value="1"/>
</dbReference>
<organism evidence="2 3">
    <name type="scientific">Planococcus shenhongbingii</name>
    <dbReference type="NCBI Taxonomy" id="3058398"/>
    <lineage>
        <taxon>Bacteria</taxon>
        <taxon>Bacillati</taxon>
        <taxon>Bacillota</taxon>
        <taxon>Bacilli</taxon>
        <taxon>Bacillales</taxon>
        <taxon>Caryophanaceae</taxon>
        <taxon>Planococcus</taxon>
    </lineage>
</organism>
<dbReference type="Pfam" id="PF00293">
    <property type="entry name" value="NUDIX"/>
    <property type="match status" value="1"/>
</dbReference>
<evidence type="ECO:0000313" key="2">
    <source>
        <dbReference type="EMBL" id="MDN7246873.1"/>
    </source>
</evidence>
<dbReference type="SUPFAM" id="SSF55811">
    <property type="entry name" value="Nudix"/>
    <property type="match status" value="1"/>
</dbReference>
<dbReference type="InterPro" id="IPR000086">
    <property type="entry name" value="NUDIX_hydrolase_dom"/>
</dbReference>
<dbReference type="PROSITE" id="PS51462">
    <property type="entry name" value="NUDIX"/>
    <property type="match status" value="1"/>
</dbReference>
<comment type="caution">
    <text evidence="2">The sequence shown here is derived from an EMBL/GenBank/DDBJ whole genome shotgun (WGS) entry which is preliminary data.</text>
</comment>
<dbReference type="Proteomes" id="UP001172142">
    <property type="component" value="Unassembled WGS sequence"/>
</dbReference>
<reference evidence="2 3" key="1">
    <citation type="submission" date="2023-07" db="EMBL/GenBank/DDBJ databases">
        <title>Novel species in genus Planococcus.</title>
        <authorList>
            <person name="Ning S."/>
        </authorList>
    </citation>
    <scope>NUCLEOTIDE SEQUENCE [LARGE SCALE GENOMIC DNA]</scope>
    <source>
        <strain evidence="2 3">N017</strain>
    </source>
</reference>
<dbReference type="CDD" id="cd04692">
    <property type="entry name" value="NUDIX_Hydrolase"/>
    <property type="match status" value="1"/>
</dbReference>
<dbReference type="EMBL" id="JAUJWU010000004">
    <property type="protein sequence ID" value="MDN7246873.1"/>
    <property type="molecule type" value="Genomic_DNA"/>
</dbReference>
<gene>
    <name evidence="2" type="ORF">QWY13_15390</name>
</gene>
<proteinExistence type="predicted"/>
<dbReference type="RefSeq" id="WP_301857229.1">
    <property type="nucleotide sequence ID" value="NZ_JAUJWU010000004.1"/>
</dbReference>